<proteinExistence type="predicted"/>
<gene>
    <name evidence="2" type="ORF">LTR09_011115</name>
</gene>
<comment type="caution">
    <text evidence="2">The sequence shown here is derived from an EMBL/GenBank/DDBJ whole genome shotgun (WGS) entry which is preliminary data.</text>
</comment>
<feature type="region of interest" description="Disordered" evidence="1">
    <location>
        <begin position="78"/>
        <end position="107"/>
    </location>
</feature>
<keyword evidence="3" id="KW-1185">Reference proteome</keyword>
<organism evidence="2 3">
    <name type="scientific">Extremus antarcticus</name>
    <dbReference type="NCBI Taxonomy" id="702011"/>
    <lineage>
        <taxon>Eukaryota</taxon>
        <taxon>Fungi</taxon>
        <taxon>Dikarya</taxon>
        <taxon>Ascomycota</taxon>
        <taxon>Pezizomycotina</taxon>
        <taxon>Dothideomycetes</taxon>
        <taxon>Dothideomycetidae</taxon>
        <taxon>Mycosphaerellales</taxon>
        <taxon>Extremaceae</taxon>
        <taxon>Extremus</taxon>
    </lineage>
</organism>
<feature type="compositionally biased region" description="Acidic residues" evidence="1">
    <location>
        <begin position="81"/>
        <end position="97"/>
    </location>
</feature>
<name>A0AAJ0G4N8_9PEZI</name>
<dbReference type="EMBL" id="JAWDJX010000061">
    <property type="protein sequence ID" value="KAK3047486.1"/>
    <property type="molecule type" value="Genomic_DNA"/>
</dbReference>
<evidence type="ECO:0000313" key="2">
    <source>
        <dbReference type="EMBL" id="KAK3047486.1"/>
    </source>
</evidence>
<sequence length="142" mass="15696">MEIQSALLAISTSVPLLCGDEGGVCLNEDQPHRAIIDRSDAKTILHEVLEKARDVAKSIAATLEEVATVEARSKLFRLPNMDDDDDGYDKEDEDEAGEVDKNGQRPSKLLIKEKFHLAIKETFDSSHVTTNGTCWGGKTRRD</sequence>
<accession>A0AAJ0G4N8</accession>
<dbReference type="AlphaFoldDB" id="A0AAJ0G4N8"/>
<evidence type="ECO:0000313" key="3">
    <source>
        <dbReference type="Proteomes" id="UP001271007"/>
    </source>
</evidence>
<reference evidence="2" key="1">
    <citation type="submission" date="2023-04" db="EMBL/GenBank/DDBJ databases">
        <title>Black Yeasts Isolated from many extreme environments.</title>
        <authorList>
            <person name="Coleine C."/>
            <person name="Stajich J.E."/>
            <person name="Selbmann L."/>
        </authorList>
    </citation>
    <scope>NUCLEOTIDE SEQUENCE</scope>
    <source>
        <strain evidence="2">CCFEE 5312</strain>
    </source>
</reference>
<protein>
    <submittedName>
        <fullName evidence="2">Uncharacterized protein</fullName>
    </submittedName>
</protein>
<evidence type="ECO:0000256" key="1">
    <source>
        <dbReference type="SAM" id="MobiDB-lite"/>
    </source>
</evidence>
<dbReference type="Proteomes" id="UP001271007">
    <property type="component" value="Unassembled WGS sequence"/>
</dbReference>